<keyword evidence="2" id="KW-1185">Reference proteome</keyword>
<reference evidence="1" key="1">
    <citation type="submission" date="2020-08" db="EMBL/GenBank/DDBJ databases">
        <title>Multicomponent nature underlies the extraordinary mechanical properties of spider dragline silk.</title>
        <authorList>
            <person name="Kono N."/>
            <person name="Nakamura H."/>
            <person name="Mori M."/>
            <person name="Yoshida Y."/>
            <person name="Ohtoshi R."/>
            <person name="Malay A.D."/>
            <person name="Moran D.A.P."/>
            <person name="Tomita M."/>
            <person name="Numata K."/>
            <person name="Arakawa K."/>
        </authorList>
    </citation>
    <scope>NUCLEOTIDE SEQUENCE</scope>
</reference>
<proteinExistence type="predicted"/>
<evidence type="ECO:0000313" key="2">
    <source>
        <dbReference type="Proteomes" id="UP000887159"/>
    </source>
</evidence>
<evidence type="ECO:0000313" key="1">
    <source>
        <dbReference type="EMBL" id="GFY32651.1"/>
    </source>
</evidence>
<name>A0A8X6WEN6_TRICX</name>
<dbReference type="Proteomes" id="UP000887159">
    <property type="component" value="Unassembled WGS sequence"/>
</dbReference>
<protein>
    <submittedName>
        <fullName evidence="1">Uncharacterized protein</fullName>
    </submittedName>
</protein>
<sequence length="94" mass="11072">MNVHSRDLMCSISNQVFTRPFCLKRHSKIVQDHQQCDINEEILKEFNTFSVVHYFPKHQNHKTQLEHLRLSESDRTAIAGKLKGVSEKKIFEGY</sequence>
<dbReference type="EMBL" id="BMAU01021403">
    <property type="protein sequence ID" value="GFY32651.1"/>
    <property type="molecule type" value="Genomic_DNA"/>
</dbReference>
<organism evidence="1 2">
    <name type="scientific">Trichonephila clavipes</name>
    <name type="common">Golden silk orbweaver</name>
    <name type="synonym">Nephila clavipes</name>
    <dbReference type="NCBI Taxonomy" id="2585209"/>
    <lineage>
        <taxon>Eukaryota</taxon>
        <taxon>Metazoa</taxon>
        <taxon>Ecdysozoa</taxon>
        <taxon>Arthropoda</taxon>
        <taxon>Chelicerata</taxon>
        <taxon>Arachnida</taxon>
        <taxon>Araneae</taxon>
        <taxon>Araneomorphae</taxon>
        <taxon>Entelegynae</taxon>
        <taxon>Araneoidea</taxon>
        <taxon>Nephilidae</taxon>
        <taxon>Trichonephila</taxon>
    </lineage>
</organism>
<comment type="caution">
    <text evidence="1">The sequence shown here is derived from an EMBL/GenBank/DDBJ whole genome shotgun (WGS) entry which is preliminary data.</text>
</comment>
<accession>A0A8X6WEN6</accession>
<gene>
    <name evidence="1" type="ORF">TNCV_674061</name>
</gene>
<dbReference type="AlphaFoldDB" id="A0A8X6WEN6"/>